<dbReference type="Gene3D" id="3.30.750.24">
    <property type="entry name" value="STAS domain"/>
    <property type="match status" value="1"/>
</dbReference>
<name>A0AAI8TPY1_MYCME</name>
<protein>
    <recommendedName>
        <fullName evidence="1">STAS domain-containing protein</fullName>
    </recommendedName>
</protein>
<feature type="domain" description="STAS" evidence="1">
    <location>
        <begin position="8"/>
        <end position="118"/>
    </location>
</feature>
<dbReference type="EMBL" id="AP027452">
    <property type="protein sequence ID" value="BDY26805.1"/>
    <property type="molecule type" value="Genomic_DNA"/>
</dbReference>
<dbReference type="RefSeq" id="WP_286213541.1">
    <property type="nucleotide sequence ID" value="NZ_AP027452.1"/>
</dbReference>
<dbReference type="InterPro" id="IPR050267">
    <property type="entry name" value="Anti-sigma-factor_SerPK"/>
</dbReference>
<evidence type="ECO:0000313" key="3">
    <source>
        <dbReference type="Proteomes" id="UP001241092"/>
    </source>
</evidence>
<reference evidence="2" key="1">
    <citation type="submission" date="2023-03" db="EMBL/GenBank/DDBJ databases">
        <title>Draft genome sequence of a Mycolicibacterium mageritense strain H4_3_1 isolated from a hybrid biological-inorganic system reactor.</title>
        <authorList>
            <person name="Feng X."/>
            <person name="Kazama D."/>
            <person name="Sato K."/>
            <person name="Kobayashi H."/>
        </authorList>
    </citation>
    <scope>NUCLEOTIDE SEQUENCE</scope>
    <source>
        <strain evidence="2">H4_3_1</strain>
    </source>
</reference>
<gene>
    <name evidence="2" type="ORF">hbim_00720</name>
</gene>
<sequence length="252" mass="27180">MANARSPIAVSTQNQGNTSVLVVDGILDTTTYRGLRDTVIKAALEEPSAVIVDVSDLHVRSESAWSVFTSARWHVSVWPDVPLILVCRHIAGRNAIRRNGVTRYVPVFDTIESASSAVGAGELEPRRRARAQLPAVHSSLRRARQLTVEWLLSWSAANLIPVATIIVDVLVENVLEHTQSPPSLIVEIRGDTVTLAVEDFSHAPAVRHEDPLRGADTVSGLTVIAALARVWGSTPTSTGKTVWAVVGPENSI</sequence>
<accession>A0AAI8TPY1</accession>
<dbReference type="InterPro" id="IPR002645">
    <property type="entry name" value="STAS_dom"/>
</dbReference>
<dbReference type="CDD" id="cd16936">
    <property type="entry name" value="HATPase_RsbW-like"/>
    <property type="match status" value="1"/>
</dbReference>
<organism evidence="2 3">
    <name type="scientific">Mycolicibacterium mageritense</name>
    <name type="common">Mycobacterium mageritense</name>
    <dbReference type="NCBI Taxonomy" id="53462"/>
    <lineage>
        <taxon>Bacteria</taxon>
        <taxon>Bacillati</taxon>
        <taxon>Actinomycetota</taxon>
        <taxon>Actinomycetes</taxon>
        <taxon>Mycobacteriales</taxon>
        <taxon>Mycobacteriaceae</taxon>
        <taxon>Mycolicibacterium</taxon>
    </lineage>
</organism>
<dbReference type="Gene3D" id="3.30.565.10">
    <property type="entry name" value="Histidine kinase-like ATPase, C-terminal domain"/>
    <property type="match status" value="1"/>
</dbReference>
<evidence type="ECO:0000259" key="1">
    <source>
        <dbReference type="PROSITE" id="PS50801"/>
    </source>
</evidence>
<dbReference type="PANTHER" id="PTHR35526">
    <property type="entry name" value="ANTI-SIGMA-F FACTOR RSBW-RELATED"/>
    <property type="match status" value="1"/>
</dbReference>
<dbReference type="CDD" id="cd07043">
    <property type="entry name" value="STAS_anti-anti-sigma_factors"/>
    <property type="match status" value="1"/>
</dbReference>
<dbReference type="AlphaFoldDB" id="A0AAI8TPY1"/>
<dbReference type="InterPro" id="IPR036513">
    <property type="entry name" value="STAS_dom_sf"/>
</dbReference>
<dbReference type="Proteomes" id="UP001241092">
    <property type="component" value="Chromosome"/>
</dbReference>
<proteinExistence type="predicted"/>
<evidence type="ECO:0000313" key="2">
    <source>
        <dbReference type="EMBL" id="BDY26805.1"/>
    </source>
</evidence>
<dbReference type="PROSITE" id="PS50801">
    <property type="entry name" value="STAS"/>
    <property type="match status" value="1"/>
</dbReference>
<dbReference type="PANTHER" id="PTHR35526:SF3">
    <property type="entry name" value="ANTI-SIGMA-F FACTOR RSBW"/>
    <property type="match status" value="1"/>
</dbReference>
<dbReference type="InterPro" id="IPR036890">
    <property type="entry name" value="HATPase_C_sf"/>
</dbReference>
<dbReference type="SUPFAM" id="SSF52091">
    <property type="entry name" value="SpoIIaa-like"/>
    <property type="match status" value="1"/>
</dbReference>
<dbReference type="Pfam" id="PF01740">
    <property type="entry name" value="STAS"/>
    <property type="match status" value="1"/>
</dbReference>